<comment type="caution">
    <text evidence="2">The sequence shown here is derived from an EMBL/GenBank/DDBJ whole genome shotgun (WGS) entry which is preliminary data.</text>
</comment>
<evidence type="ECO:0000313" key="3">
    <source>
        <dbReference type="Proteomes" id="UP001271640"/>
    </source>
</evidence>
<reference evidence="3" key="1">
    <citation type="journal article" date="2024" name="Toxins">
        <title>Genome Sequence Analysis of Native Xenorhabdus Strains Isolated from Entomopathogenic Nematodes in Argentina.</title>
        <authorList>
            <person name="Palma L."/>
            <person name="Frizzo L."/>
            <person name="Kaiser S."/>
            <person name="Berry C."/>
            <person name="Caballero P."/>
            <person name="Bode H.B."/>
            <person name="Del Valle E.E."/>
        </authorList>
    </citation>
    <scope>NUCLEOTIDE SEQUENCE [LARGE SCALE GENOMIC DNA]</scope>
    <source>
        <strain evidence="3">Reich</strain>
    </source>
</reference>
<accession>A0ABU4SJT8</accession>
<name>A0ABU4SJT8_9GAMM</name>
<dbReference type="InterPro" id="IPR040600">
    <property type="entry name" value="Agglutinin_C"/>
</dbReference>
<protein>
    <recommendedName>
        <fullName evidence="1">Agglutinin C-terminal domain-containing protein</fullName>
    </recommendedName>
</protein>
<organism evidence="2 3">
    <name type="scientific">Xenorhabdus littoralis</name>
    <dbReference type="NCBI Taxonomy" id="2582835"/>
    <lineage>
        <taxon>Bacteria</taxon>
        <taxon>Pseudomonadati</taxon>
        <taxon>Pseudomonadota</taxon>
        <taxon>Gammaproteobacteria</taxon>
        <taxon>Enterobacterales</taxon>
        <taxon>Morganellaceae</taxon>
        <taxon>Xenorhabdus</taxon>
    </lineage>
</organism>
<dbReference type="Gene3D" id="3.30.460.70">
    <property type="match status" value="1"/>
</dbReference>
<dbReference type="RefSeq" id="WP_319925662.1">
    <property type="nucleotide sequence ID" value="NZ_VCDP01000023.1"/>
</dbReference>
<dbReference type="Proteomes" id="UP001271640">
    <property type="component" value="Unassembled WGS sequence"/>
</dbReference>
<dbReference type="Pfam" id="PF18021">
    <property type="entry name" value="Agglutinin_C"/>
    <property type="match status" value="1"/>
</dbReference>
<evidence type="ECO:0000313" key="2">
    <source>
        <dbReference type="EMBL" id="MDX7998924.1"/>
    </source>
</evidence>
<dbReference type="SUPFAM" id="SSF54001">
    <property type="entry name" value="Cysteine proteinases"/>
    <property type="match status" value="1"/>
</dbReference>
<sequence length="354" mass="41530">MEKKDKTIGIHNVFDSDKSILPEEKNIYHGKGSIFLSPNEPYVTLMDDPEFPDDDTEDDTSPHAYYFIKDTHGRTLCINGNDYGDGHFEDDEKSAYMGSEDYSSTFIVLQLRDKKIPENSIKIIGEYNDKKYAMYAYDNSTDIASTDVYWHTRNPNMDDRRISFNKEYVKTENGIKQYRLVWNNQGTEMFLFSHSHDESYALLTANHKKYSLFTLHADFIKERLIKPLIQKHWPDIKLKLLTFKILDPFYKLVSDEKVKKIYEDSGLKNFEYRSKSFDCDDFSFVYKAQASKEAYSNNESFGYAIGVIFGFLEKRAHAVNIYINHDLKVKIIEPQSGRIIEPEDWIYTPFYIIM</sequence>
<dbReference type="InterPro" id="IPR038765">
    <property type="entry name" value="Papain-like_cys_pep_sf"/>
</dbReference>
<dbReference type="EMBL" id="VCDP01000023">
    <property type="protein sequence ID" value="MDX7998924.1"/>
    <property type="molecule type" value="Genomic_DNA"/>
</dbReference>
<proteinExistence type="predicted"/>
<feature type="domain" description="Agglutinin C-terminal" evidence="1">
    <location>
        <begin position="250"/>
        <end position="339"/>
    </location>
</feature>
<keyword evidence="3" id="KW-1185">Reference proteome</keyword>
<gene>
    <name evidence="2" type="ORF">FE394_06880</name>
</gene>
<evidence type="ECO:0000259" key="1">
    <source>
        <dbReference type="Pfam" id="PF18021"/>
    </source>
</evidence>